<name>A0A6A7A0V5_9PLEO</name>
<dbReference type="Gene3D" id="1.20.5.170">
    <property type="match status" value="1"/>
</dbReference>
<dbReference type="PROSITE" id="PS00036">
    <property type="entry name" value="BZIP_BASIC"/>
    <property type="match status" value="1"/>
</dbReference>
<evidence type="ECO:0000256" key="2">
    <source>
        <dbReference type="ARBA" id="ARBA00023242"/>
    </source>
</evidence>
<feature type="region of interest" description="Disordered" evidence="3">
    <location>
        <begin position="1"/>
        <end position="137"/>
    </location>
</feature>
<dbReference type="Proteomes" id="UP000799424">
    <property type="component" value="Unassembled WGS sequence"/>
</dbReference>
<dbReference type="PANTHER" id="PTHR40621">
    <property type="entry name" value="TRANSCRIPTION FACTOR KAPC-RELATED"/>
    <property type="match status" value="1"/>
</dbReference>
<keyword evidence="2" id="KW-0539">Nucleus</keyword>
<feature type="compositionally biased region" description="Basic and acidic residues" evidence="3">
    <location>
        <begin position="408"/>
        <end position="420"/>
    </location>
</feature>
<evidence type="ECO:0000313" key="6">
    <source>
        <dbReference type="Proteomes" id="UP000799424"/>
    </source>
</evidence>
<feature type="region of interest" description="Disordered" evidence="3">
    <location>
        <begin position="337"/>
        <end position="369"/>
    </location>
</feature>
<dbReference type="PANTHER" id="PTHR40621:SF7">
    <property type="entry name" value="BZIP DOMAIN-CONTAINING PROTEIN"/>
    <property type="match status" value="1"/>
</dbReference>
<dbReference type="GO" id="GO:0090575">
    <property type="term" value="C:RNA polymerase II transcription regulator complex"/>
    <property type="evidence" value="ECO:0007669"/>
    <property type="project" value="TreeGrafter"/>
</dbReference>
<dbReference type="AlphaFoldDB" id="A0A6A7A0V5"/>
<organism evidence="5 6">
    <name type="scientific">Ophiobolus disseminans</name>
    <dbReference type="NCBI Taxonomy" id="1469910"/>
    <lineage>
        <taxon>Eukaryota</taxon>
        <taxon>Fungi</taxon>
        <taxon>Dikarya</taxon>
        <taxon>Ascomycota</taxon>
        <taxon>Pezizomycotina</taxon>
        <taxon>Dothideomycetes</taxon>
        <taxon>Pleosporomycetidae</taxon>
        <taxon>Pleosporales</taxon>
        <taxon>Pleosporineae</taxon>
        <taxon>Phaeosphaeriaceae</taxon>
        <taxon>Ophiobolus</taxon>
    </lineage>
</organism>
<feature type="compositionally biased region" description="Polar residues" evidence="3">
    <location>
        <begin position="10"/>
        <end position="45"/>
    </location>
</feature>
<dbReference type="InterPro" id="IPR046347">
    <property type="entry name" value="bZIP_sf"/>
</dbReference>
<protein>
    <recommendedName>
        <fullName evidence="4">BZIP domain-containing protein</fullName>
    </recommendedName>
</protein>
<evidence type="ECO:0000259" key="4">
    <source>
        <dbReference type="PROSITE" id="PS00036"/>
    </source>
</evidence>
<dbReference type="InterPro" id="IPR018287">
    <property type="entry name" value="Hap4_TF_heteromerisation"/>
</dbReference>
<proteinExistence type="predicted"/>
<feature type="region of interest" description="Disordered" evidence="3">
    <location>
        <begin position="387"/>
        <end position="428"/>
    </location>
</feature>
<dbReference type="EMBL" id="MU006225">
    <property type="protein sequence ID" value="KAF2826891.1"/>
    <property type="molecule type" value="Genomic_DNA"/>
</dbReference>
<comment type="subcellular location">
    <subcellularLocation>
        <location evidence="1">Nucleus</location>
    </subcellularLocation>
</comment>
<reference evidence="5" key="1">
    <citation type="journal article" date="2020" name="Stud. Mycol.">
        <title>101 Dothideomycetes genomes: a test case for predicting lifestyles and emergence of pathogens.</title>
        <authorList>
            <person name="Haridas S."/>
            <person name="Albert R."/>
            <person name="Binder M."/>
            <person name="Bloem J."/>
            <person name="Labutti K."/>
            <person name="Salamov A."/>
            <person name="Andreopoulos B."/>
            <person name="Baker S."/>
            <person name="Barry K."/>
            <person name="Bills G."/>
            <person name="Bluhm B."/>
            <person name="Cannon C."/>
            <person name="Castanera R."/>
            <person name="Culley D."/>
            <person name="Daum C."/>
            <person name="Ezra D."/>
            <person name="Gonzalez J."/>
            <person name="Henrissat B."/>
            <person name="Kuo A."/>
            <person name="Liang C."/>
            <person name="Lipzen A."/>
            <person name="Lutzoni F."/>
            <person name="Magnuson J."/>
            <person name="Mondo S."/>
            <person name="Nolan M."/>
            <person name="Ohm R."/>
            <person name="Pangilinan J."/>
            <person name="Park H.-J."/>
            <person name="Ramirez L."/>
            <person name="Alfaro M."/>
            <person name="Sun H."/>
            <person name="Tritt A."/>
            <person name="Yoshinaga Y."/>
            <person name="Zwiers L.-H."/>
            <person name="Turgeon B."/>
            <person name="Goodwin S."/>
            <person name="Spatafora J."/>
            <person name="Crous P."/>
            <person name="Grigoriev I."/>
        </authorList>
    </citation>
    <scope>NUCLEOTIDE SEQUENCE</scope>
    <source>
        <strain evidence="5">CBS 113818</strain>
    </source>
</reference>
<evidence type="ECO:0000313" key="5">
    <source>
        <dbReference type="EMBL" id="KAF2826891.1"/>
    </source>
</evidence>
<dbReference type="SUPFAM" id="SSF57959">
    <property type="entry name" value="Leucine zipper domain"/>
    <property type="match status" value="1"/>
</dbReference>
<dbReference type="GO" id="GO:0000976">
    <property type="term" value="F:transcription cis-regulatory region binding"/>
    <property type="evidence" value="ECO:0007669"/>
    <property type="project" value="InterPro"/>
</dbReference>
<accession>A0A6A7A0V5</accession>
<feature type="compositionally biased region" description="Basic and acidic residues" evidence="3">
    <location>
        <begin position="108"/>
        <end position="126"/>
    </location>
</feature>
<dbReference type="OrthoDB" id="5374328at2759"/>
<dbReference type="InterPro" id="IPR050936">
    <property type="entry name" value="AP-1-like"/>
</dbReference>
<dbReference type="SMART" id="SM00338">
    <property type="entry name" value="BRLZ"/>
    <property type="match status" value="1"/>
</dbReference>
<keyword evidence="6" id="KW-1185">Reference proteome</keyword>
<sequence length="550" mass="59556">MSDTGDDGTQAYTPSTTDCTNYFSSPAGSPLSVQDSNALTANSSRRASRALVPQPSKPADINTRPRGLSIATPTVSISQNAAGPSPIGGGPTAKFHVIPPRPKPGRKPATDEPQTKRKAQNRESQRNFRKRKQEKVEELTKQVEVAAQLHRDEKNVMLGELEGLRNHVRELERALEERTAERDYWKVHHDELQGGSGAQTTITHPGVFASSAIPQFGSTPTMMSPNSGSPGLCGRCTPEHCQCLEESLDMVASQDPPYMEAVALPRRGGVTPMQGIELQTPKREDTSELETDFTATFATAPSRAELDFSIDGEHQTCGFCTSPENCLCRDSSLRSSGDEMTPLSQATSATSMSSAPASTLAKGSPGSCADCQANPQQRAWCQRVAQLRDEATPSSRRRSARSSSLHVMEPKVESTLDKLSQKSSPVGGIRSVGCTDAYKLFDGRVSMDVDHPEWKQLRPIQSQSTPQDSRRDTFMSMEPGRFSAMELDAGSILTTLQHARGPLEPRPSDGPLATIVEKAEQVRRASGSPYAHAHSPKLPAVSEFKMDTSV</sequence>
<evidence type="ECO:0000256" key="3">
    <source>
        <dbReference type="SAM" id="MobiDB-lite"/>
    </source>
</evidence>
<evidence type="ECO:0000256" key="1">
    <source>
        <dbReference type="ARBA" id="ARBA00004123"/>
    </source>
</evidence>
<dbReference type="GO" id="GO:0001228">
    <property type="term" value="F:DNA-binding transcription activator activity, RNA polymerase II-specific"/>
    <property type="evidence" value="ECO:0007669"/>
    <property type="project" value="TreeGrafter"/>
</dbReference>
<dbReference type="CDD" id="cd14688">
    <property type="entry name" value="bZIP_YAP"/>
    <property type="match status" value="1"/>
</dbReference>
<feature type="compositionally biased region" description="Polar residues" evidence="3">
    <location>
        <begin position="71"/>
        <end position="82"/>
    </location>
</feature>
<dbReference type="InterPro" id="IPR004827">
    <property type="entry name" value="bZIP"/>
</dbReference>
<gene>
    <name evidence="5" type="ORF">CC86DRAFT_370024</name>
</gene>
<feature type="compositionally biased region" description="Low complexity" evidence="3">
    <location>
        <begin position="344"/>
        <end position="361"/>
    </location>
</feature>
<feature type="domain" description="BZIP" evidence="4">
    <location>
        <begin position="116"/>
        <end position="131"/>
    </location>
</feature>
<dbReference type="Pfam" id="PF10297">
    <property type="entry name" value="Hap4_Hap_bind"/>
    <property type="match status" value="1"/>
</dbReference>
<feature type="region of interest" description="Disordered" evidence="3">
    <location>
        <begin position="524"/>
        <end position="550"/>
    </location>
</feature>
<dbReference type="Pfam" id="PF00170">
    <property type="entry name" value="bZIP_1"/>
    <property type="match status" value="1"/>
</dbReference>